<dbReference type="InterPro" id="IPR038614">
    <property type="entry name" value="GK_N_sf"/>
</dbReference>
<evidence type="ECO:0000259" key="2">
    <source>
        <dbReference type="Pfam" id="PF13660"/>
    </source>
</evidence>
<protein>
    <submittedName>
        <fullName evidence="3">Glycerate kinase</fullName>
    </submittedName>
</protein>
<feature type="domain" description="MOFRL-associated" evidence="2">
    <location>
        <begin position="18"/>
        <end position="250"/>
    </location>
</feature>
<dbReference type="Gene3D" id="3.40.1480.10">
    <property type="entry name" value="MOFRL domain"/>
    <property type="match status" value="1"/>
</dbReference>
<dbReference type="InterPro" id="IPR025286">
    <property type="entry name" value="MOFRL_assoc_dom"/>
</dbReference>
<dbReference type="Pfam" id="PF13660">
    <property type="entry name" value="DUF4147"/>
    <property type="match status" value="1"/>
</dbReference>
<dbReference type="Gene3D" id="3.40.50.10180">
    <property type="entry name" value="Glycerate kinase, MOFRL-like N-terminal domain"/>
    <property type="match status" value="1"/>
</dbReference>
<keyword evidence="3" id="KW-0808">Transferase</keyword>
<dbReference type="Proteomes" id="UP000484255">
    <property type="component" value="Unassembled WGS sequence"/>
</dbReference>
<keyword evidence="3" id="KW-0418">Kinase</keyword>
<dbReference type="SUPFAM" id="SSF82544">
    <property type="entry name" value="GckA/TtuD-like"/>
    <property type="match status" value="1"/>
</dbReference>
<dbReference type="InterPro" id="IPR007835">
    <property type="entry name" value="MOFRL"/>
</dbReference>
<dbReference type="AlphaFoldDB" id="A0A7C9PFK5"/>
<gene>
    <name evidence="3" type="ORF">G3A44_04365</name>
</gene>
<feature type="domain" description="MOFRL" evidence="1">
    <location>
        <begin position="330"/>
        <end position="443"/>
    </location>
</feature>
<organism evidence="3 4">
    <name type="scientific">Ideonella livida</name>
    <dbReference type="NCBI Taxonomy" id="2707176"/>
    <lineage>
        <taxon>Bacteria</taxon>
        <taxon>Pseudomonadati</taxon>
        <taxon>Pseudomonadota</taxon>
        <taxon>Betaproteobacteria</taxon>
        <taxon>Burkholderiales</taxon>
        <taxon>Sphaerotilaceae</taxon>
        <taxon>Ideonella</taxon>
    </lineage>
</organism>
<proteinExistence type="predicted"/>
<evidence type="ECO:0000259" key="1">
    <source>
        <dbReference type="Pfam" id="PF05161"/>
    </source>
</evidence>
<dbReference type="InterPro" id="IPR039760">
    <property type="entry name" value="MOFRL_protein"/>
</dbReference>
<name>A0A7C9PFK5_9BURK</name>
<dbReference type="Pfam" id="PF05161">
    <property type="entry name" value="MOFRL"/>
    <property type="match status" value="1"/>
</dbReference>
<comment type="caution">
    <text evidence="3">The sequence shown here is derived from an EMBL/GenBank/DDBJ whole genome shotgun (WGS) entry which is preliminary data.</text>
</comment>
<dbReference type="GO" id="GO:0005737">
    <property type="term" value="C:cytoplasm"/>
    <property type="evidence" value="ECO:0007669"/>
    <property type="project" value="TreeGrafter"/>
</dbReference>
<reference evidence="3 4" key="1">
    <citation type="submission" date="2020-02" db="EMBL/GenBank/DDBJ databases">
        <title>Ideonella bacterium strain TBM-1.</title>
        <authorList>
            <person name="Chen W.-M."/>
        </authorList>
    </citation>
    <scope>NUCLEOTIDE SEQUENCE [LARGE SCALE GENOMIC DNA]</scope>
    <source>
        <strain evidence="3 4">TBM-1</strain>
    </source>
</reference>
<keyword evidence="4" id="KW-1185">Reference proteome</keyword>
<dbReference type="PANTHER" id="PTHR12227">
    <property type="entry name" value="GLYCERATE KINASE"/>
    <property type="match status" value="1"/>
</dbReference>
<accession>A0A7C9PFK5</accession>
<evidence type="ECO:0000313" key="3">
    <source>
        <dbReference type="EMBL" id="NDY90429.1"/>
    </source>
</evidence>
<dbReference type="PANTHER" id="PTHR12227:SF0">
    <property type="entry name" value="GLYCERATE KINASE"/>
    <property type="match status" value="1"/>
</dbReference>
<evidence type="ECO:0000313" key="4">
    <source>
        <dbReference type="Proteomes" id="UP000484255"/>
    </source>
</evidence>
<dbReference type="GO" id="GO:0008887">
    <property type="term" value="F:glycerate kinase activity"/>
    <property type="evidence" value="ECO:0007669"/>
    <property type="project" value="InterPro"/>
</dbReference>
<dbReference type="RefSeq" id="WP_163456279.1">
    <property type="nucleotide sequence ID" value="NZ_JAAGOH010000003.1"/>
</dbReference>
<sequence>MSLPTPPATSTLDPRALLRDMFQAAVARVQPRRCIAPHLPAQPPVGRTVVIGAGKGSAAMAQALEEALDAAWGPAYAASGRLSGTVVTRYGYAVPCRHLRIIEAAHPVPDDASLAAAQALQATVAGLSADDLVIALISGGGSSLLVAPGPGLTLADKQAVNRALLASGATISEMNCVRRHLSAIKGGRLAAACAPARVLTLVVSDVPGDRPVDIASGPTVGDASTTADARAILARYGLLATLPPAVAALLDRPEAESVPPGDPRLAGHAVRLIATPQQALEAAAEVARAAGVTPVILGDSLEGEARDVGQVLAAIARQAATRGQPLTGPCVLLSGGETTVTFRPPADGSAPDWGRGGRNVECLLAAALALDGQPGVWGLMADTDGVDGVEEVAGAFLTPDTLTRAWALGRPPRQSLDRHDGHGFFGALGDALVTGPTMTNVNDFRALLVMP</sequence>
<dbReference type="EMBL" id="JAAGOH010000003">
    <property type="protein sequence ID" value="NDY90429.1"/>
    <property type="molecule type" value="Genomic_DNA"/>
</dbReference>
<dbReference type="InterPro" id="IPR037035">
    <property type="entry name" value="GK-like_C_sf"/>
</dbReference>